<protein>
    <recommendedName>
        <fullName evidence="3">RING-type domain-containing protein</fullName>
    </recommendedName>
</protein>
<comment type="caution">
    <text evidence="4">The sequence shown here is derived from an EMBL/GenBank/DDBJ whole genome shotgun (WGS) entry which is preliminary data.</text>
</comment>
<dbReference type="Proteomes" id="UP000559256">
    <property type="component" value="Unassembled WGS sequence"/>
</dbReference>
<feature type="domain" description="RING-type" evidence="3">
    <location>
        <begin position="173"/>
        <end position="233"/>
    </location>
</feature>
<proteinExistence type="predicted"/>
<dbReference type="Pfam" id="PF13923">
    <property type="entry name" value="zf-C3HC4_2"/>
    <property type="match status" value="1"/>
</dbReference>
<keyword evidence="1" id="KW-0862">Zinc</keyword>
<feature type="compositionally biased region" description="Basic and acidic residues" evidence="2">
    <location>
        <begin position="673"/>
        <end position="682"/>
    </location>
</feature>
<dbReference type="SUPFAM" id="SSF57850">
    <property type="entry name" value="RING/U-box"/>
    <property type="match status" value="1"/>
</dbReference>
<dbReference type="OrthoDB" id="6105938at2759"/>
<feature type="compositionally biased region" description="Basic residues" evidence="2">
    <location>
        <begin position="52"/>
        <end position="64"/>
    </location>
</feature>
<keyword evidence="1" id="KW-0479">Metal-binding</keyword>
<evidence type="ECO:0000256" key="1">
    <source>
        <dbReference type="PROSITE-ProRule" id="PRU00175"/>
    </source>
</evidence>
<feature type="compositionally biased region" description="Acidic residues" evidence="2">
    <location>
        <begin position="613"/>
        <end position="630"/>
    </location>
</feature>
<feature type="compositionally biased region" description="Polar residues" evidence="2">
    <location>
        <begin position="75"/>
        <end position="95"/>
    </location>
</feature>
<dbReference type="PANTHER" id="PTHR15898:SF13">
    <property type="entry name" value="BIFUNCTIONAL APOPTOSIS REGULATOR"/>
    <property type="match status" value="1"/>
</dbReference>
<accession>A0A8H5FX67</accession>
<feature type="compositionally biased region" description="Polar residues" evidence="2">
    <location>
        <begin position="1"/>
        <end position="21"/>
    </location>
</feature>
<feature type="compositionally biased region" description="Basic and acidic residues" evidence="2">
    <location>
        <begin position="34"/>
        <end position="46"/>
    </location>
</feature>
<dbReference type="PANTHER" id="PTHR15898">
    <property type="entry name" value="BIFUNCTIONAL APOPTOSIS REGULATOR"/>
    <property type="match status" value="1"/>
</dbReference>
<gene>
    <name evidence="4" type="ORF">D9758_009409</name>
</gene>
<dbReference type="PROSITE" id="PS50089">
    <property type="entry name" value="ZF_RING_2"/>
    <property type="match status" value="1"/>
</dbReference>
<feature type="compositionally biased region" description="Acidic residues" evidence="2">
    <location>
        <begin position="451"/>
        <end position="467"/>
    </location>
</feature>
<evidence type="ECO:0000256" key="2">
    <source>
        <dbReference type="SAM" id="MobiDB-lite"/>
    </source>
</evidence>
<feature type="compositionally biased region" description="Acidic residues" evidence="2">
    <location>
        <begin position="645"/>
        <end position="672"/>
    </location>
</feature>
<feature type="compositionally biased region" description="Acidic residues" evidence="2">
    <location>
        <begin position="369"/>
        <end position="381"/>
    </location>
</feature>
<dbReference type="EMBL" id="JAACJM010000068">
    <property type="protein sequence ID" value="KAF5352047.1"/>
    <property type="molecule type" value="Genomic_DNA"/>
</dbReference>
<dbReference type="InterPro" id="IPR001841">
    <property type="entry name" value="Znf_RING"/>
</dbReference>
<feature type="compositionally biased region" description="Acidic residues" evidence="2">
    <location>
        <begin position="484"/>
        <end position="495"/>
    </location>
</feature>
<organism evidence="4 5">
    <name type="scientific">Tetrapyrgos nigripes</name>
    <dbReference type="NCBI Taxonomy" id="182062"/>
    <lineage>
        <taxon>Eukaryota</taxon>
        <taxon>Fungi</taxon>
        <taxon>Dikarya</taxon>
        <taxon>Basidiomycota</taxon>
        <taxon>Agaricomycotina</taxon>
        <taxon>Agaricomycetes</taxon>
        <taxon>Agaricomycetidae</taxon>
        <taxon>Agaricales</taxon>
        <taxon>Marasmiineae</taxon>
        <taxon>Marasmiaceae</taxon>
        <taxon>Tetrapyrgos</taxon>
    </lineage>
</organism>
<dbReference type="AlphaFoldDB" id="A0A8H5FX67"/>
<evidence type="ECO:0000259" key="3">
    <source>
        <dbReference type="PROSITE" id="PS50089"/>
    </source>
</evidence>
<dbReference type="SMART" id="SM00184">
    <property type="entry name" value="RING"/>
    <property type="match status" value="1"/>
</dbReference>
<feature type="region of interest" description="Disordered" evidence="2">
    <location>
        <begin position="367"/>
        <end position="387"/>
    </location>
</feature>
<reference evidence="4 5" key="1">
    <citation type="journal article" date="2020" name="ISME J.">
        <title>Uncovering the hidden diversity of litter-decomposition mechanisms in mushroom-forming fungi.</title>
        <authorList>
            <person name="Floudas D."/>
            <person name="Bentzer J."/>
            <person name="Ahren D."/>
            <person name="Johansson T."/>
            <person name="Persson P."/>
            <person name="Tunlid A."/>
        </authorList>
    </citation>
    <scope>NUCLEOTIDE SEQUENCE [LARGE SCALE GENOMIC DNA]</scope>
    <source>
        <strain evidence="4 5">CBS 291.85</strain>
    </source>
</reference>
<dbReference type="GO" id="GO:0043161">
    <property type="term" value="P:proteasome-mediated ubiquitin-dependent protein catabolic process"/>
    <property type="evidence" value="ECO:0007669"/>
    <property type="project" value="TreeGrafter"/>
</dbReference>
<keyword evidence="5" id="KW-1185">Reference proteome</keyword>
<feature type="region of interest" description="Disordered" evidence="2">
    <location>
        <begin position="430"/>
        <end position="542"/>
    </location>
</feature>
<feature type="compositionally biased region" description="Gly residues" evidence="2">
    <location>
        <begin position="698"/>
        <end position="707"/>
    </location>
</feature>
<name>A0A8H5FX67_9AGAR</name>
<evidence type="ECO:0000313" key="4">
    <source>
        <dbReference type="EMBL" id="KAF5352047.1"/>
    </source>
</evidence>
<dbReference type="InterPro" id="IPR013083">
    <property type="entry name" value="Znf_RING/FYVE/PHD"/>
</dbReference>
<dbReference type="GO" id="GO:0005634">
    <property type="term" value="C:nucleus"/>
    <property type="evidence" value="ECO:0007669"/>
    <property type="project" value="TreeGrafter"/>
</dbReference>
<sequence length="724" mass="80369">MPSTTRQATPGPSNTVLTPANTRKRASLEETSDVDSRILKKQRTDSSTKPSKDKKKRKRKRRKTSLVTEMDTRARSNSLSVGSRRSASVKPSSTEELADSDAEADVVETLAKLPSPSIEAVNSPVAEAQSSTSEEDAATIKRLKAELEAQSALVRDLRKHERAMATVQQSLMCQICLDLLYKPYALAPCGHITCHSCLVAWFTSTEQQEGAAAQPSRPNRTFYTRKKTCPHCRAIVRERPVEVWAIKSMVSSLSTSDVFVDIPGAPPVEQNNSNDNDPWKGIFRPEPHHHWPADPWDADPRRDLPPEDVGMLDTEDGGIYRCLDCMHEIWDGVCSGCHRAYHGHDGHDDEESLIGAPDFTAMDFWGPREDEDDDEDDEDGEIPFIGGVHFRDLPPAGIFGNLMRRMLENGDIGSQWQWHRRPIDLDEEVGSEAMSGAEDEEGEYDGSFIDDGSERENDEVEVVDIDSNDNRRRNTNAQPTEVIEVSDTDEVDDDVLAGRSGQSRRLRSLSISSDSEDEGPSTAARNLGTGMRLGGHHGGTSAHTLFTQDEGPSAAARNLGTGMRLGGHHGRTPAHMLFTEDEDEEDHDPRAAARHLGRRMRLGQAGRSFSYHDDEEEEPEDHDHNDDEENDHGRATSTLRGYGYDYDDDEIDEASVDGYGSEDFEEDGEEEDGHYGSRHENDDGSLAGPPLHLRSHFNGGGTSGGCGRRTRYRLDSEEEEDEDY</sequence>
<feature type="region of interest" description="Disordered" evidence="2">
    <location>
        <begin position="608"/>
        <end position="724"/>
    </location>
</feature>
<dbReference type="GO" id="GO:0061630">
    <property type="term" value="F:ubiquitin protein ligase activity"/>
    <property type="evidence" value="ECO:0007669"/>
    <property type="project" value="TreeGrafter"/>
</dbReference>
<feature type="region of interest" description="Disordered" evidence="2">
    <location>
        <begin position="1"/>
        <end position="102"/>
    </location>
</feature>
<evidence type="ECO:0000313" key="5">
    <source>
        <dbReference type="Proteomes" id="UP000559256"/>
    </source>
</evidence>
<dbReference type="GO" id="GO:0008270">
    <property type="term" value="F:zinc ion binding"/>
    <property type="evidence" value="ECO:0007669"/>
    <property type="project" value="UniProtKB-KW"/>
</dbReference>
<keyword evidence="1" id="KW-0863">Zinc-finger</keyword>
<dbReference type="Gene3D" id="3.30.40.10">
    <property type="entry name" value="Zinc/RING finger domain, C3HC4 (zinc finger)"/>
    <property type="match status" value="1"/>
</dbReference>